<dbReference type="RefSeq" id="WP_013423975.1">
    <property type="nucleotide sequence ID" value="NC_014666.1"/>
</dbReference>
<dbReference type="PANTHER" id="PTHR42804:SF1">
    <property type="entry name" value="ALDEHYDE DEHYDROGENASE-RELATED"/>
    <property type="match status" value="1"/>
</dbReference>
<evidence type="ECO:0000313" key="7">
    <source>
        <dbReference type="Proteomes" id="UP000002484"/>
    </source>
</evidence>
<evidence type="ECO:0000256" key="2">
    <source>
        <dbReference type="ARBA" id="ARBA00023002"/>
    </source>
</evidence>
<dbReference type="InterPro" id="IPR029510">
    <property type="entry name" value="Ald_DH_CS_GLU"/>
</dbReference>
<dbReference type="Proteomes" id="UP000002484">
    <property type="component" value="Chromosome"/>
</dbReference>
<protein>
    <submittedName>
        <fullName evidence="6">Aldehyde Dehydrogenase</fullName>
    </submittedName>
</protein>
<evidence type="ECO:0000256" key="4">
    <source>
        <dbReference type="RuleBase" id="RU003345"/>
    </source>
</evidence>
<dbReference type="Gene3D" id="3.40.309.10">
    <property type="entry name" value="Aldehyde Dehydrogenase, Chain A, domain 2"/>
    <property type="match status" value="1"/>
</dbReference>
<feature type="domain" description="Aldehyde dehydrogenase" evidence="5">
    <location>
        <begin position="13"/>
        <end position="475"/>
    </location>
</feature>
<gene>
    <name evidence="6" type="ordered locus">FraEuI1c_2830</name>
</gene>
<evidence type="ECO:0000259" key="5">
    <source>
        <dbReference type="Pfam" id="PF00171"/>
    </source>
</evidence>
<evidence type="ECO:0000256" key="1">
    <source>
        <dbReference type="ARBA" id="ARBA00009986"/>
    </source>
</evidence>
<dbReference type="eggNOG" id="COG1012">
    <property type="taxonomic scope" value="Bacteria"/>
</dbReference>
<dbReference type="PANTHER" id="PTHR42804">
    <property type="entry name" value="ALDEHYDE DEHYDROGENASE"/>
    <property type="match status" value="1"/>
</dbReference>
<dbReference type="InterPro" id="IPR015590">
    <property type="entry name" value="Aldehyde_DH_dom"/>
</dbReference>
<dbReference type="InterPro" id="IPR016162">
    <property type="entry name" value="Ald_DH_N"/>
</dbReference>
<reference evidence="6 7" key="1">
    <citation type="submission" date="2010-10" db="EMBL/GenBank/DDBJ databases">
        <title>Complete sequence of Frankia sp. EuI1c.</title>
        <authorList>
            <consortium name="US DOE Joint Genome Institute"/>
            <person name="Lucas S."/>
            <person name="Copeland A."/>
            <person name="Lapidus A."/>
            <person name="Cheng J.-F."/>
            <person name="Bruce D."/>
            <person name="Goodwin L."/>
            <person name="Pitluck S."/>
            <person name="Chertkov O."/>
            <person name="Detter J.C."/>
            <person name="Han C."/>
            <person name="Tapia R."/>
            <person name="Land M."/>
            <person name="Hauser L."/>
            <person name="Jeffries C."/>
            <person name="Kyrpides N."/>
            <person name="Ivanova N."/>
            <person name="Mikhailova N."/>
            <person name="Beauchemin N."/>
            <person name="Sen A."/>
            <person name="Sur S.A."/>
            <person name="Gtari M."/>
            <person name="Wall L."/>
            <person name="Tisa L."/>
            <person name="Woyke T."/>
        </authorList>
    </citation>
    <scope>NUCLEOTIDE SEQUENCE [LARGE SCALE GENOMIC DNA]</scope>
    <source>
        <strain evidence="7">DSM 45817 / CECT 9037 / EuI1c</strain>
    </source>
</reference>
<dbReference type="EMBL" id="CP002299">
    <property type="protein sequence ID" value="ADP80857.1"/>
    <property type="molecule type" value="Genomic_DNA"/>
</dbReference>
<dbReference type="Gene3D" id="3.40.605.10">
    <property type="entry name" value="Aldehyde Dehydrogenase, Chain A, domain 1"/>
    <property type="match status" value="1"/>
</dbReference>
<dbReference type="InterPro" id="IPR016161">
    <property type="entry name" value="Ald_DH/histidinol_DH"/>
</dbReference>
<dbReference type="KEGG" id="fri:FraEuI1c_2830"/>
<dbReference type="AlphaFoldDB" id="E3J7V3"/>
<keyword evidence="7" id="KW-1185">Reference proteome</keyword>
<dbReference type="InParanoid" id="E3J7V3"/>
<dbReference type="STRING" id="298654.FraEuI1c_2830"/>
<dbReference type="SUPFAM" id="SSF53720">
    <property type="entry name" value="ALDH-like"/>
    <property type="match status" value="1"/>
</dbReference>
<dbReference type="FunFam" id="3.40.605.10:FF:000007">
    <property type="entry name" value="NAD/NADP-dependent betaine aldehyde dehydrogenase"/>
    <property type="match status" value="1"/>
</dbReference>
<organism evidence="6 7">
    <name type="scientific">Pseudofrankia inefficax (strain DSM 45817 / CECT 9037 / DDB 130130 / EuI1c)</name>
    <name type="common">Frankia inefficax</name>
    <dbReference type="NCBI Taxonomy" id="298654"/>
    <lineage>
        <taxon>Bacteria</taxon>
        <taxon>Bacillati</taxon>
        <taxon>Actinomycetota</taxon>
        <taxon>Actinomycetes</taxon>
        <taxon>Frankiales</taxon>
        <taxon>Frankiaceae</taxon>
        <taxon>Pseudofrankia</taxon>
    </lineage>
</organism>
<dbReference type="OrthoDB" id="9770537at2"/>
<dbReference type="InterPro" id="IPR016163">
    <property type="entry name" value="Ald_DH_C"/>
</dbReference>
<evidence type="ECO:0000256" key="3">
    <source>
        <dbReference type="PROSITE-ProRule" id="PRU10007"/>
    </source>
</evidence>
<keyword evidence="2 4" id="KW-0560">Oxidoreductase</keyword>
<dbReference type="GO" id="GO:0016620">
    <property type="term" value="F:oxidoreductase activity, acting on the aldehyde or oxo group of donors, NAD or NADP as acceptor"/>
    <property type="evidence" value="ECO:0007669"/>
    <property type="project" value="InterPro"/>
</dbReference>
<dbReference type="PROSITE" id="PS00687">
    <property type="entry name" value="ALDEHYDE_DEHYDR_GLU"/>
    <property type="match status" value="1"/>
</dbReference>
<name>E3J7V3_PSEI1</name>
<accession>E3J7V3</accession>
<dbReference type="HOGENOM" id="CLU_005391_0_0_11"/>
<dbReference type="Pfam" id="PF00171">
    <property type="entry name" value="Aldedh"/>
    <property type="match status" value="1"/>
</dbReference>
<comment type="similarity">
    <text evidence="1 4">Belongs to the aldehyde dehydrogenase family.</text>
</comment>
<proteinExistence type="inferred from homology"/>
<sequence length="487" mass="51770">MLTRDKLFIDGRWVAPATTETLNVINPATEEVFGSIPAAGAADVDRAVAAARQAFEGPWRRLDPTERGAMLLRFLDELRKRWDDLAPIYTGEAGFTITTSHKIEGIVSQLVNFYVDQAAVYPWMERRPCHDVEQGHLDVIVQQYPVGVVGAIVPWNGPQLITMMKLAPALLAGCTAVLKTAPEASLNMAYYGDAWEAAGLPAGVLNILTGGAATGALLAEHPGVDRVSFTGSPSNGRSVALASARQLKGVTLELGGKSPAILLDDADIEAAALNCAYTFLPGAGQQCIANARVLAPRARYDEVVDAFAAVYDKFPIGDPMDPNTRVGPVISAHSRDRVLGMIEAAKAEGAKVVKGGGRPAGLDRGFYVDKTLFRDVDNSMSIAQNEVFGPVCVIIPHDGDEDALRLANDSMYGLGGSVWSADQQRAFDVAKEVRSGALGINGFTLDPAGPLGGFRDSGIGCERGVEAFRDFLQPKGILVPRDGSIVI</sequence>
<evidence type="ECO:0000313" key="6">
    <source>
        <dbReference type="EMBL" id="ADP80857.1"/>
    </source>
</evidence>
<feature type="active site" evidence="3">
    <location>
        <position position="253"/>
    </location>
</feature>